<feature type="transmembrane region" description="Helical" evidence="8">
    <location>
        <begin position="309"/>
        <end position="328"/>
    </location>
</feature>
<dbReference type="RefSeq" id="WP_130088031.1">
    <property type="nucleotide sequence ID" value="NZ_SEZJ01000016.1"/>
</dbReference>
<dbReference type="SUPFAM" id="SSF58104">
    <property type="entry name" value="Methyl-accepting chemotaxis protein (MCP) signaling domain"/>
    <property type="match status" value="1"/>
</dbReference>
<feature type="transmembrane region" description="Helical" evidence="8">
    <location>
        <begin position="12"/>
        <end position="33"/>
    </location>
</feature>
<comment type="caution">
    <text evidence="11">The sequence shown here is derived from an EMBL/GenBank/DDBJ whole genome shotgun (WGS) entry which is preliminary data.</text>
</comment>
<evidence type="ECO:0000259" key="9">
    <source>
        <dbReference type="PROSITE" id="PS50111"/>
    </source>
</evidence>
<evidence type="ECO:0000256" key="6">
    <source>
        <dbReference type="ARBA" id="ARBA00029447"/>
    </source>
</evidence>
<dbReference type="GO" id="GO:0006935">
    <property type="term" value="P:chemotaxis"/>
    <property type="evidence" value="ECO:0007669"/>
    <property type="project" value="UniProtKB-ARBA"/>
</dbReference>
<dbReference type="OrthoDB" id="2489132at2"/>
<evidence type="ECO:0000259" key="10">
    <source>
        <dbReference type="PROSITE" id="PS50885"/>
    </source>
</evidence>
<evidence type="ECO:0000256" key="1">
    <source>
        <dbReference type="ARBA" id="ARBA00004141"/>
    </source>
</evidence>
<organism evidence="11 12">
    <name type="scientific">Aliivibrio finisterrensis</name>
    <dbReference type="NCBI Taxonomy" id="511998"/>
    <lineage>
        <taxon>Bacteria</taxon>
        <taxon>Pseudomonadati</taxon>
        <taxon>Pseudomonadota</taxon>
        <taxon>Gammaproteobacteria</taxon>
        <taxon>Vibrionales</taxon>
        <taxon>Vibrionaceae</taxon>
        <taxon>Aliivibrio</taxon>
    </lineage>
</organism>
<feature type="domain" description="HAMP" evidence="10">
    <location>
        <begin position="329"/>
        <end position="383"/>
    </location>
</feature>
<evidence type="ECO:0000313" key="12">
    <source>
        <dbReference type="Proteomes" id="UP000293465"/>
    </source>
</evidence>
<proteinExistence type="inferred from homology"/>
<dbReference type="SMART" id="SM00304">
    <property type="entry name" value="HAMP"/>
    <property type="match status" value="1"/>
</dbReference>
<dbReference type="EMBL" id="SEZJ01000016">
    <property type="protein sequence ID" value="RYU44585.1"/>
    <property type="molecule type" value="Genomic_DNA"/>
</dbReference>
<dbReference type="InterPro" id="IPR004089">
    <property type="entry name" value="MCPsignal_dom"/>
</dbReference>
<dbReference type="AlphaFoldDB" id="A0A4Q5KHD0"/>
<evidence type="ECO:0000256" key="7">
    <source>
        <dbReference type="PROSITE-ProRule" id="PRU00284"/>
    </source>
</evidence>
<dbReference type="Pfam" id="PF00672">
    <property type="entry name" value="HAMP"/>
    <property type="match status" value="1"/>
</dbReference>
<gene>
    <name evidence="11" type="ORF">ERW49_15620</name>
</gene>
<dbReference type="CDD" id="cd06225">
    <property type="entry name" value="HAMP"/>
    <property type="match status" value="1"/>
</dbReference>
<dbReference type="GO" id="GO:0016020">
    <property type="term" value="C:membrane"/>
    <property type="evidence" value="ECO:0007669"/>
    <property type="project" value="UniProtKB-SubCell"/>
</dbReference>
<dbReference type="FunFam" id="1.10.287.950:FF:000001">
    <property type="entry name" value="Methyl-accepting chemotaxis sensory transducer"/>
    <property type="match status" value="1"/>
</dbReference>
<reference evidence="11 12" key="1">
    <citation type="submission" date="2019-02" db="EMBL/GenBank/DDBJ databases">
        <title>Genome sequences of Aliivibrio finisterrensis strains from farmed Atlantic salmon.</title>
        <authorList>
            <person name="Bowman J.P."/>
        </authorList>
    </citation>
    <scope>NUCLEOTIDE SEQUENCE [LARGE SCALE GENOMIC DNA]</scope>
    <source>
        <strain evidence="11 12">A32</strain>
    </source>
</reference>
<keyword evidence="3 8" id="KW-1133">Transmembrane helix</keyword>
<dbReference type="PROSITE" id="PS51257">
    <property type="entry name" value="PROKAR_LIPOPROTEIN"/>
    <property type="match status" value="1"/>
</dbReference>
<feature type="domain" description="Methyl-accepting transducer" evidence="9">
    <location>
        <begin position="388"/>
        <end position="624"/>
    </location>
</feature>
<dbReference type="PROSITE" id="PS50111">
    <property type="entry name" value="CHEMOTAXIS_TRANSDUC_2"/>
    <property type="match status" value="1"/>
</dbReference>
<dbReference type="PANTHER" id="PTHR32089">
    <property type="entry name" value="METHYL-ACCEPTING CHEMOTAXIS PROTEIN MCPB"/>
    <property type="match status" value="1"/>
</dbReference>
<evidence type="ECO:0000256" key="2">
    <source>
        <dbReference type="ARBA" id="ARBA00022692"/>
    </source>
</evidence>
<dbReference type="InterPro" id="IPR003660">
    <property type="entry name" value="HAMP_dom"/>
</dbReference>
<dbReference type="GO" id="GO:0007165">
    <property type="term" value="P:signal transduction"/>
    <property type="evidence" value="ECO:0007669"/>
    <property type="project" value="UniProtKB-KW"/>
</dbReference>
<evidence type="ECO:0000256" key="3">
    <source>
        <dbReference type="ARBA" id="ARBA00022989"/>
    </source>
</evidence>
<dbReference type="SMART" id="SM00283">
    <property type="entry name" value="MA"/>
    <property type="match status" value="1"/>
</dbReference>
<sequence>MNKLRIKSLSHRIALGIVCVIALACSIAGWQAYQNFSSIARSELAQGMTSIVTERSLITQGYFERFQSKVDAFANVPVLKNFAGNRTTTEDPQSNSDFLQVNTFIKDMNHQDPQLYSLFYAVGTTGEYFDKSGRYYDPSTDLKSRPWWKRSVNEGKAWAATVIDIRSGQMNGSIYMPVYQDNKLAYIAGADIKLEALQKLLLSKTNYGDGAELLVFDDEGKVILFSDMKEKDSKELTLQLLDQENPGIAQLNNSNVATDALLNLTLKEQPYYAVVHDISVAHPNLSWHLAILVPQSQLDNQLSSLMRNVLFGSFLVIIIVGMTVMFVINRSLRNVNTIANELVALSQGEGDLTRQLAITSNDELGQLAHGFNGYNAKIKDIINESKLVSTDVAVTTHSVSNALLKASRDMEEQRSELAVIATATTEMDHVVKDIAQNAEMTRQHVSEAKNHVEHARSLTEGANAQVQTLNTALIHSESGVNALLVDAKQIGDVLRVIQEIADQTNLLALNAAIEAARAGELGRGFAVVADEVRSLASKTQQSTHNIQQIIEGIQSNTQSVANDMATNRKSADQTSDKMEQITQALLILMQSFETVSMQAEQVACATSEQTEAVKEIERNVTQVNQLSLSADESIAGITIEAKELHSKSDDLNTLLSRFKTQ</sequence>
<keyword evidence="2 8" id="KW-0812">Transmembrane</keyword>
<comment type="similarity">
    <text evidence="6">Belongs to the methyl-accepting chemotaxis (MCP) protein family.</text>
</comment>
<evidence type="ECO:0000313" key="11">
    <source>
        <dbReference type="EMBL" id="RYU44585.1"/>
    </source>
</evidence>
<evidence type="ECO:0000256" key="5">
    <source>
        <dbReference type="ARBA" id="ARBA00023224"/>
    </source>
</evidence>
<comment type="subcellular location">
    <subcellularLocation>
        <location evidence="1">Membrane</location>
        <topology evidence="1">Multi-pass membrane protein</topology>
    </subcellularLocation>
</comment>
<evidence type="ECO:0000256" key="8">
    <source>
        <dbReference type="SAM" id="Phobius"/>
    </source>
</evidence>
<dbReference type="Gene3D" id="1.10.287.950">
    <property type="entry name" value="Methyl-accepting chemotaxis protein"/>
    <property type="match status" value="1"/>
</dbReference>
<evidence type="ECO:0000256" key="4">
    <source>
        <dbReference type="ARBA" id="ARBA00023136"/>
    </source>
</evidence>
<dbReference type="CDD" id="cd11386">
    <property type="entry name" value="MCP_signal"/>
    <property type="match status" value="1"/>
</dbReference>
<dbReference type="PROSITE" id="PS50885">
    <property type="entry name" value="HAMP"/>
    <property type="match status" value="1"/>
</dbReference>
<dbReference type="Proteomes" id="UP000293465">
    <property type="component" value="Unassembled WGS sequence"/>
</dbReference>
<keyword evidence="4 8" id="KW-0472">Membrane</keyword>
<accession>A0A4Q5KHD0</accession>
<dbReference type="Gene3D" id="3.30.450.20">
    <property type="entry name" value="PAS domain"/>
    <property type="match status" value="2"/>
</dbReference>
<keyword evidence="5 7" id="KW-0807">Transducer</keyword>
<dbReference type="PANTHER" id="PTHR32089:SF119">
    <property type="entry name" value="METHYL-ACCEPTING CHEMOTAXIS PROTEIN CTPL"/>
    <property type="match status" value="1"/>
</dbReference>
<protein>
    <submittedName>
        <fullName evidence="11">Methyl-accepting chemotaxis protein</fullName>
    </submittedName>
</protein>
<name>A0A4Q5KHD0_9GAMM</name>
<dbReference type="GeneID" id="56276499"/>
<dbReference type="Pfam" id="PF00015">
    <property type="entry name" value="MCPsignal"/>
    <property type="match status" value="1"/>
</dbReference>